<dbReference type="SUPFAM" id="SSF48371">
    <property type="entry name" value="ARM repeat"/>
    <property type="match status" value="1"/>
</dbReference>
<dbReference type="Pfam" id="PF25598">
    <property type="entry name" value="ARM_PUB"/>
    <property type="match status" value="1"/>
</dbReference>
<dbReference type="Pfam" id="PF25368">
    <property type="entry name" value="PUB10_N"/>
    <property type="match status" value="1"/>
</dbReference>
<protein>
    <recommendedName>
        <fullName evidence="3">RING-type E3 ubiquitin transferase</fullName>
        <ecNumber evidence="3">2.3.2.27</ecNumber>
    </recommendedName>
</protein>
<reference evidence="9" key="1">
    <citation type="submission" date="2024-02" db="EMBL/GenBank/DDBJ databases">
        <authorList>
            <consortium name="ELIXIR-Norway"/>
            <consortium name="Elixir Norway"/>
        </authorList>
    </citation>
    <scope>NUCLEOTIDE SEQUENCE</scope>
</reference>
<evidence type="ECO:0000259" key="8">
    <source>
        <dbReference type="PROSITE" id="PS51698"/>
    </source>
</evidence>
<evidence type="ECO:0000256" key="4">
    <source>
        <dbReference type="ARBA" id="ARBA00022737"/>
    </source>
</evidence>
<feature type="compositionally biased region" description="Low complexity" evidence="7">
    <location>
        <begin position="274"/>
        <end position="294"/>
    </location>
</feature>
<proteinExistence type="predicted"/>
<dbReference type="Gene3D" id="1.20.930.20">
    <property type="entry name" value="Adaptor protein Cbl, N-terminal domain"/>
    <property type="match status" value="1"/>
</dbReference>
<dbReference type="InterPro" id="IPR059179">
    <property type="entry name" value="MLKL-like_MCAfunc"/>
</dbReference>
<dbReference type="Gene3D" id="1.25.10.10">
    <property type="entry name" value="Leucine-rich Repeat Variant"/>
    <property type="match status" value="2"/>
</dbReference>
<feature type="repeat" description="ARM" evidence="6">
    <location>
        <begin position="452"/>
        <end position="480"/>
    </location>
</feature>
<dbReference type="EC" id="2.3.2.27" evidence="3"/>
<dbReference type="PANTHER" id="PTHR23315">
    <property type="entry name" value="U BOX DOMAIN-CONTAINING"/>
    <property type="match status" value="1"/>
</dbReference>
<dbReference type="InterPro" id="IPR013083">
    <property type="entry name" value="Znf_RING/FYVE/PHD"/>
</dbReference>
<evidence type="ECO:0000256" key="3">
    <source>
        <dbReference type="ARBA" id="ARBA00012483"/>
    </source>
</evidence>
<dbReference type="PANTHER" id="PTHR23315:SF224">
    <property type="entry name" value="U-BOX DOMAIN-CONTAINING PROTEIN 1"/>
    <property type="match status" value="1"/>
</dbReference>
<dbReference type="InterPro" id="IPR000225">
    <property type="entry name" value="Armadillo"/>
</dbReference>
<dbReference type="SMART" id="SM00185">
    <property type="entry name" value="ARM"/>
    <property type="match status" value="5"/>
</dbReference>
<evidence type="ECO:0000256" key="7">
    <source>
        <dbReference type="SAM" id="MobiDB-lite"/>
    </source>
</evidence>
<comment type="catalytic activity">
    <reaction evidence="1">
        <text>S-ubiquitinyl-[E2 ubiquitin-conjugating enzyme]-L-cysteine + [acceptor protein]-L-lysine = [E2 ubiquitin-conjugating enzyme]-L-cysteine + N(6)-ubiquitinyl-[acceptor protein]-L-lysine.</text>
        <dbReference type="EC" id="2.3.2.27"/>
    </reaction>
</comment>
<dbReference type="InterPro" id="IPR036537">
    <property type="entry name" value="Adaptor_Cbl_N_dom_sf"/>
</dbReference>
<evidence type="ECO:0000256" key="1">
    <source>
        <dbReference type="ARBA" id="ARBA00000900"/>
    </source>
</evidence>
<dbReference type="InterPro" id="IPR016024">
    <property type="entry name" value="ARM-type_fold"/>
</dbReference>
<dbReference type="Proteomes" id="UP001497512">
    <property type="component" value="Chromosome 6"/>
</dbReference>
<evidence type="ECO:0000256" key="6">
    <source>
        <dbReference type="PROSITE-ProRule" id="PRU00259"/>
    </source>
</evidence>
<dbReference type="CDD" id="cd21037">
    <property type="entry name" value="MLKL_NTD"/>
    <property type="match status" value="1"/>
</dbReference>
<accession>A0ABP0UTY3</accession>
<dbReference type="InterPro" id="IPR058678">
    <property type="entry name" value="ARM_PUB"/>
</dbReference>
<organism evidence="9 10">
    <name type="scientific">Sphagnum troendelagicum</name>
    <dbReference type="NCBI Taxonomy" id="128251"/>
    <lineage>
        <taxon>Eukaryota</taxon>
        <taxon>Viridiplantae</taxon>
        <taxon>Streptophyta</taxon>
        <taxon>Embryophyta</taxon>
        <taxon>Bryophyta</taxon>
        <taxon>Sphagnophytina</taxon>
        <taxon>Sphagnopsida</taxon>
        <taxon>Sphagnales</taxon>
        <taxon>Sphagnaceae</taxon>
        <taxon>Sphagnum</taxon>
    </lineage>
</organism>
<feature type="repeat" description="ARM" evidence="6">
    <location>
        <begin position="536"/>
        <end position="579"/>
    </location>
</feature>
<dbReference type="PROSITE" id="PS51698">
    <property type="entry name" value="U_BOX"/>
    <property type="match status" value="1"/>
</dbReference>
<sequence length="710" mass="77673">MAHQPPALHVFKRRRQHEPVALASRPSPSSAMSLVKALLGLTRSIAVCEKPHVLQRRNASNIARRIEMLASLFEEIRDLRRPLPPSVLLSFQELYSILNRAKLLLDDCREASYFCLLMEQESVAQQFQDLTQSMAVILQALPLELLDLQVEVKEQIHLVLAQVRKAKLYLDPGEIQLREEAKALLAKVENKKPLEILHLRKLFTRLQLLNVRDCETEMQRLEELRSEQYRSTQVVEKLTSFSCFVRYGKCVLYGIAEAAKLEVAADDAAARLQNSATTSSRNSSASEEVSTSGSDAADPATAIAINPPEDFLCPINLEIMRDPVIVATGQTYERVAIARWLEGGHDTCPKSGQKLPHVRLIPNYALKNLITQWCLENNVPSFEKSDKKSTRRNEESLATNTVALEATKLTASFLTEMLRPSKSPETQNQAAYELRLLAKCGMDNRVCIANAGAIPLLVPLLLSKDPKTQENAVTALLNLSICESIKIPIMEARACEAIIEVLKSGGTMQARENAAATLFSLATVDDLKVVIGSKPDAIPALVKLLREGTSTRGKRDAATALYNLAVYQGNRASLVDTGAVPVLVSLLSDEEAAMPDDALALLTLIAGTPEGMTAIFQIPGVIPILVRFLSHGSSRGKEHAIVVLLALCRTGGEPVVKSLLKDSNAFPSIYHLFTTGSTPRAKQKAGSLLKLLLNWKSAAMKAAAATAAAH</sequence>
<evidence type="ECO:0000256" key="2">
    <source>
        <dbReference type="ARBA" id="ARBA00004906"/>
    </source>
</evidence>
<dbReference type="SMART" id="SM00504">
    <property type="entry name" value="Ubox"/>
    <property type="match status" value="1"/>
</dbReference>
<dbReference type="InterPro" id="IPR011989">
    <property type="entry name" value="ARM-like"/>
</dbReference>
<keyword evidence="4" id="KW-0677">Repeat</keyword>
<feature type="domain" description="U-box" evidence="8">
    <location>
        <begin position="306"/>
        <end position="380"/>
    </location>
</feature>
<gene>
    <name evidence="9" type="ORF">CSSPTR1EN2_LOCUS19956</name>
</gene>
<dbReference type="EMBL" id="OZ019898">
    <property type="protein sequence ID" value="CAK9229884.1"/>
    <property type="molecule type" value="Genomic_DNA"/>
</dbReference>
<dbReference type="CDD" id="cd16664">
    <property type="entry name" value="RING-Ubox_PUB"/>
    <property type="match status" value="1"/>
</dbReference>
<dbReference type="InterPro" id="IPR045210">
    <property type="entry name" value="RING-Ubox_PUB"/>
</dbReference>
<keyword evidence="10" id="KW-1185">Reference proteome</keyword>
<evidence type="ECO:0000313" key="10">
    <source>
        <dbReference type="Proteomes" id="UP001497512"/>
    </source>
</evidence>
<name>A0ABP0UTY3_9BRYO</name>
<dbReference type="Pfam" id="PF04564">
    <property type="entry name" value="U-box"/>
    <property type="match status" value="1"/>
</dbReference>
<evidence type="ECO:0000256" key="5">
    <source>
        <dbReference type="ARBA" id="ARBA00022786"/>
    </source>
</evidence>
<dbReference type="InterPro" id="IPR057623">
    <property type="entry name" value="PUB12-19-like_N"/>
</dbReference>
<dbReference type="Gene3D" id="3.30.40.10">
    <property type="entry name" value="Zinc/RING finger domain, C3HC4 (zinc finger)"/>
    <property type="match status" value="1"/>
</dbReference>
<dbReference type="InterPro" id="IPR003613">
    <property type="entry name" value="Ubox_domain"/>
</dbReference>
<dbReference type="PROSITE" id="PS50176">
    <property type="entry name" value="ARM_REPEAT"/>
    <property type="match status" value="2"/>
</dbReference>
<feature type="region of interest" description="Disordered" evidence="7">
    <location>
        <begin position="274"/>
        <end position="300"/>
    </location>
</feature>
<dbReference type="SUPFAM" id="SSF57850">
    <property type="entry name" value="RING/U-box"/>
    <property type="match status" value="1"/>
</dbReference>
<evidence type="ECO:0000313" key="9">
    <source>
        <dbReference type="EMBL" id="CAK9229884.1"/>
    </source>
</evidence>
<keyword evidence="5" id="KW-0833">Ubl conjugation pathway</keyword>
<comment type="pathway">
    <text evidence="2">Protein modification; protein ubiquitination.</text>
</comment>